<dbReference type="RefSeq" id="XP_038810740.1">
    <property type="nucleotide sequence ID" value="XM_038952898.1"/>
</dbReference>
<reference evidence="1 2" key="1">
    <citation type="journal article" date="2020" name="Genome Biol. Evol.">
        <title>Comparative genomics of Sclerotiniaceae.</title>
        <authorList>
            <person name="Valero Jimenez C.A."/>
            <person name="Steentjes M."/>
            <person name="Scholten O.E."/>
            <person name="Van Kan J.A.L."/>
        </authorList>
    </citation>
    <scope>NUCLEOTIDE SEQUENCE [LARGE SCALE GENOMIC DNA]</scope>
    <source>
        <strain evidence="1 2">B1</strain>
    </source>
</reference>
<evidence type="ECO:0000313" key="1">
    <source>
        <dbReference type="EMBL" id="KAF7929358.1"/>
    </source>
</evidence>
<proteinExistence type="predicted"/>
<sequence>MHFIRLPGLQNTSHRRFKKRCDANDAKYLPDFDTKTMTPASSGFSNTRRLTDSYVVLHGIINERDE</sequence>
<protein>
    <submittedName>
        <fullName evidence="1">Uncharacterized protein</fullName>
    </submittedName>
</protein>
<dbReference type="EMBL" id="RCSX01000010">
    <property type="protein sequence ID" value="KAF7929358.1"/>
    <property type="molecule type" value="Genomic_DNA"/>
</dbReference>
<dbReference type="GeneID" id="62232050"/>
<accession>A0ABQ7INX7</accession>
<dbReference type="Proteomes" id="UP000783213">
    <property type="component" value="Unassembled WGS sequence"/>
</dbReference>
<organism evidence="1 2">
    <name type="scientific">Botrytis deweyae</name>
    <dbReference type="NCBI Taxonomy" id="2478750"/>
    <lineage>
        <taxon>Eukaryota</taxon>
        <taxon>Fungi</taxon>
        <taxon>Dikarya</taxon>
        <taxon>Ascomycota</taxon>
        <taxon>Pezizomycotina</taxon>
        <taxon>Leotiomycetes</taxon>
        <taxon>Helotiales</taxon>
        <taxon>Sclerotiniaceae</taxon>
        <taxon>Botrytis</taxon>
    </lineage>
</organism>
<evidence type="ECO:0000313" key="2">
    <source>
        <dbReference type="Proteomes" id="UP000783213"/>
    </source>
</evidence>
<keyword evidence="2" id="KW-1185">Reference proteome</keyword>
<name>A0ABQ7INX7_9HELO</name>
<comment type="caution">
    <text evidence="1">The sequence shown here is derived from an EMBL/GenBank/DDBJ whole genome shotgun (WGS) entry which is preliminary data.</text>
</comment>
<gene>
    <name evidence="1" type="ORF">EAE98_005276</name>
</gene>